<dbReference type="InterPro" id="IPR002508">
    <property type="entry name" value="MurNAc-LAA_cat"/>
</dbReference>
<proteinExistence type="predicted"/>
<dbReference type="Gene3D" id="3.40.630.40">
    <property type="entry name" value="Zn-dependent exopeptidases"/>
    <property type="match status" value="1"/>
</dbReference>
<accession>A0A8S5RG13</accession>
<dbReference type="Pfam" id="PF01520">
    <property type="entry name" value="Amidase_3"/>
    <property type="match status" value="1"/>
</dbReference>
<sequence length="189" mass="21105">MAKITAVTVHGGHNPQGKIACGASDYIDESKEDRVITKKVVKLLKKNGIKAYNCTVNNGTSQNDVLRKICAKCNSKKRDVDISIHFNAANHQKMRDKKNVGTEVWVRNTDGIRGDLAKRICNKISKIGFTNRGVKATQNLWFLNQTNRPALLIEVCFVTDPDDFDLYKKSKDKIAQAIVDAILAYNKAQ</sequence>
<evidence type="ECO:0000313" key="2">
    <source>
        <dbReference type="EMBL" id="DAE30074.1"/>
    </source>
</evidence>
<organism evidence="2">
    <name type="scientific">virus sp. ctQmo6</name>
    <dbReference type="NCBI Taxonomy" id="2827990"/>
    <lineage>
        <taxon>Viruses</taxon>
    </lineage>
</organism>
<dbReference type="InterPro" id="IPR050695">
    <property type="entry name" value="N-acetylmuramoyl_amidase_3"/>
</dbReference>
<dbReference type="GO" id="GO:0009253">
    <property type="term" value="P:peptidoglycan catabolic process"/>
    <property type="evidence" value="ECO:0007669"/>
    <property type="project" value="InterPro"/>
</dbReference>
<keyword evidence="2" id="KW-0378">Hydrolase</keyword>
<protein>
    <submittedName>
        <fullName evidence="2">Cell wall hydrolase autolysin</fullName>
    </submittedName>
</protein>
<feature type="domain" description="MurNAc-LAA" evidence="1">
    <location>
        <begin position="70"/>
        <end position="183"/>
    </location>
</feature>
<dbReference type="GO" id="GO:0008745">
    <property type="term" value="F:N-acetylmuramoyl-L-alanine amidase activity"/>
    <property type="evidence" value="ECO:0007669"/>
    <property type="project" value="InterPro"/>
</dbReference>
<reference evidence="2" key="1">
    <citation type="journal article" date="2021" name="Proc. Natl. Acad. Sci. U.S.A.">
        <title>A Catalog of Tens of Thousands of Viruses from Human Metagenomes Reveals Hidden Associations with Chronic Diseases.</title>
        <authorList>
            <person name="Tisza M.J."/>
            <person name="Buck C.B."/>
        </authorList>
    </citation>
    <scope>NUCLEOTIDE SEQUENCE</scope>
    <source>
        <strain evidence="2">CtQmo6</strain>
    </source>
</reference>
<dbReference type="CDD" id="cd02696">
    <property type="entry name" value="MurNAc-LAA"/>
    <property type="match status" value="1"/>
</dbReference>
<dbReference type="PANTHER" id="PTHR30404:SF8">
    <property type="entry name" value="AUTOLYSIN PH-RELATED"/>
    <property type="match status" value="1"/>
</dbReference>
<dbReference type="SUPFAM" id="SSF53187">
    <property type="entry name" value="Zn-dependent exopeptidases"/>
    <property type="match status" value="1"/>
</dbReference>
<dbReference type="PANTHER" id="PTHR30404">
    <property type="entry name" value="N-ACETYLMURAMOYL-L-ALANINE AMIDASE"/>
    <property type="match status" value="1"/>
</dbReference>
<dbReference type="SMART" id="SM00646">
    <property type="entry name" value="Ami_3"/>
    <property type="match status" value="1"/>
</dbReference>
<evidence type="ECO:0000259" key="1">
    <source>
        <dbReference type="SMART" id="SM00646"/>
    </source>
</evidence>
<name>A0A8S5RG13_9VIRU</name>
<dbReference type="EMBL" id="BK059102">
    <property type="protein sequence ID" value="DAE30074.1"/>
    <property type="molecule type" value="Genomic_DNA"/>
</dbReference>